<dbReference type="Proteomes" id="UP000499080">
    <property type="component" value="Unassembled WGS sequence"/>
</dbReference>
<dbReference type="InterPro" id="IPR040441">
    <property type="entry name" value="CFA20/CFAP20DC"/>
</dbReference>
<reference evidence="3 4" key="1">
    <citation type="journal article" date="2019" name="Sci. Rep.">
        <title>Orb-weaving spider Araneus ventricosus genome elucidates the spidroin gene catalogue.</title>
        <authorList>
            <person name="Kono N."/>
            <person name="Nakamura H."/>
            <person name="Ohtoshi R."/>
            <person name="Moran D.A.P."/>
            <person name="Shinohara A."/>
            <person name="Yoshida Y."/>
            <person name="Fujiwara M."/>
            <person name="Mori M."/>
            <person name="Tomita M."/>
            <person name="Arakawa K."/>
        </authorList>
    </citation>
    <scope>NUCLEOTIDE SEQUENCE [LARGE SCALE GENOMIC DNA]</scope>
</reference>
<dbReference type="EMBL" id="BGPR01006591">
    <property type="protein sequence ID" value="GBN20272.1"/>
    <property type="molecule type" value="Genomic_DNA"/>
</dbReference>
<name>A0A4Y2M0L1_ARAVE</name>
<sequence length="275" mass="30511">MSHTASKSQRCCELFSINNRNLVNNWKVHSSVKKVYDDQSKTFVYCLKGKSPIPLMKWPKDKTNVPSTRPVLVFQMCAPPGASILIDIGVAVRSATRRRVTLSSNLKKRRVTELSVAVPLTVAQDSTWCHLLVDVDAAVSLAWKKERLKSIDSIDVGGAFSVRRIFAVSKDMIHNSEGIWMVNYDELPKQMSISRAIPQTYISITCSDEAPAGTEEEGCRRTDSDRTAPSSSRLHFDRNRLAEDGAVKPSTKLKPPKVSQPKVILVISSNGSVQL</sequence>
<dbReference type="AlphaFoldDB" id="A0A4Y2M0L1"/>
<dbReference type="Pfam" id="PF05018">
    <property type="entry name" value="CFA20_dom"/>
    <property type="match status" value="1"/>
</dbReference>
<feature type="compositionally biased region" description="Basic and acidic residues" evidence="1">
    <location>
        <begin position="234"/>
        <end position="246"/>
    </location>
</feature>
<protein>
    <recommendedName>
        <fullName evidence="2">CFA20 domain-containing protein</fullName>
    </recommendedName>
</protein>
<keyword evidence="4" id="KW-1185">Reference proteome</keyword>
<organism evidence="3 4">
    <name type="scientific">Araneus ventricosus</name>
    <name type="common">Orbweaver spider</name>
    <name type="synonym">Epeira ventricosa</name>
    <dbReference type="NCBI Taxonomy" id="182803"/>
    <lineage>
        <taxon>Eukaryota</taxon>
        <taxon>Metazoa</taxon>
        <taxon>Ecdysozoa</taxon>
        <taxon>Arthropoda</taxon>
        <taxon>Chelicerata</taxon>
        <taxon>Arachnida</taxon>
        <taxon>Araneae</taxon>
        <taxon>Araneomorphae</taxon>
        <taxon>Entelegynae</taxon>
        <taxon>Araneoidea</taxon>
        <taxon>Araneidae</taxon>
        <taxon>Araneus</taxon>
    </lineage>
</organism>
<proteinExistence type="predicted"/>
<feature type="region of interest" description="Disordered" evidence="1">
    <location>
        <begin position="211"/>
        <end position="256"/>
    </location>
</feature>
<evidence type="ECO:0000313" key="4">
    <source>
        <dbReference type="Proteomes" id="UP000499080"/>
    </source>
</evidence>
<feature type="compositionally biased region" description="Basic and acidic residues" evidence="1">
    <location>
        <begin position="217"/>
        <end position="226"/>
    </location>
</feature>
<evidence type="ECO:0000313" key="3">
    <source>
        <dbReference type="EMBL" id="GBN20272.1"/>
    </source>
</evidence>
<evidence type="ECO:0000259" key="2">
    <source>
        <dbReference type="Pfam" id="PF05018"/>
    </source>
</evidence>
<feature type="domain" description="CFA20" evidence="2">
    <location>
        <begin position="10"/>
        <end position="170"/>
    </location>
</feature>
<accession>A0A4Y2M0L1</accession>
<dbReference type="OrthoDB" id="10261083at2759"/>
<dbReference type="PANTHER" id="PTHR12458">
    <property type="entry name" value="ORF PROTEIN"/>
    <property type="match status" value="1"/>
</dbReference>
<gene>
    <name evidence="3" type="ORF">AVEN_226147_1</name>
</gene>
<evidence type="ECO:0000256" key="1">
    <source>
        <dbReference type="SAM" id="MobiDB-lite"/>
    </source>
</evidence>
<dbReference type="InterPro" id="IPR007714">
    <property type="entry name" value="CFA20_dom"/>
</dbReference>
<comment type="caution">
    <text evidence="3">The sequence shown here is derived from an EMBL/GenBank/DDBJ whole genome shotgun (WGS) entry which is preliminary data.</text>
</comment>